<name>A0ABW3RPV6_9SPHI</name>
<comment type="caution">
    <text evidence="2">The sequence shown here is derived from an EMBL/GenBank/DDBJ whole genome shotgun (WGS) entry which is preliminary data.</text>
</comment>
<evidence type="ECO:0000313" key="3">
    <source>
        <dbReference type="Proteomes" id="UP001597205"/>
    </source>
</evidence>
<gene>
    <name evidence="2" type="ORF">ACFQ2C_16480</name>
</gene>
<dbReference type="Proteomes" id="UP001597205">
    <property type="component" value="Unassembled WGS sequence"/>
</dbReference>
<feature type="domain" description="YaiO beta-barrel" evidence="1">
    <location>
        <begin position="2"/>
        <end position="173"/>
    </location>
</feature>
<dbReference type="Pfam" id="PF19413">
    <property type="entry name" value="YaiO"/>
    <property type="match status" value="1"/>
</dbReference>
<dbReference type="InterPro" id="IPR030887">
    <property type="entry name" value="Beta-barrel_YaiO"/>
</dbReference>
<protein>
    <submittedName>
        <fullName evidence="2">YaiO family outer membrane beta-barrel protein</fullName>
    </submittedName>
</protein>
<evidence type="ECO:0000313" key="2">
    <source>
        <dbReference type="EMBL" id="MFD1167201.1"/>
    </source>
</evidence>
<dbReference type="EMBL" id="JBHTKY010000032">
    <property type="protein sequence ID" value="MFD1167201.1"/>
    <property type="molecule type" value="Genomic_DNA"/>
</dbReference>
<sequence>MNEIGINYNWLYFDKQFEDNWHIAGLSYKRGTSVGSFIFRTNFANKFGRNGTQFELEAYPRLSRMFYMYLGAGYSNSDGIFPKFRSGASLYANLPASFEAELGFRQLKFSENVWMYTASVGKYYKNFWFNARTYLTPGENNISHSYTGTVRYYTKGSDDYLGFILGTGISPEENRENLFEGTPYKMKTFKTGLDYNFTIKSKNIFSITGTYYNVEYKPEIKDNQFDLSIGYRRRF</sequence>
<dbReference type="NCBIfam" id="TIGR04390">
    <property type="entry name" value="OMP_YaiO_dom"/>
    <property type="match status" value="1"/>
</dbReference>
<proteinExistence type="predicted"/>
<accession>A0ABW3RPV6</accession>
<dbReference type="RefSeq" id="WP_380898388.1">
    <property type="nucleotide sequence ID" value="NZ_JBHTKY010000032.1"/>
</dbReference>
<keyword evidence="3" id="KW-1185">Reference proteome</keyword>
<evidence type="ECO:0000259" key="1">
    <source>
        <dbReference type="Pfam" id="PF19413"/>
    </source>
</evidence>
<reference evidence="3" key="1">
    <citation type="journal article" date="2019" name="Int. J. Syst. Evol. Microbiol.">
        <title>The Global Catalogue of Microorganisms (GCM) 10K type strain sequencing project: providing services to taxonomists for standard genome sequencing and annotation.</title>
        <authorList>
            <consortium name="The Broad Institute Genomics Platform"/>
            <consortium name="The Broad Institute Genome Sequencing Center for Infectious Disease"/>
            <person name="Wu L."/>
            <person name="Ma J."/>
        </authorList>
    </citation>
    <scope>NUCLEOTIDE SEQUENCE [LARGE SCALE GENOMIC DNA]</scope>
    <source>
        <strain evidence="3">CCUG 52468</strain>
    </source>
</reference>
<organism evidence="2 3">
    <name type="scientific">Sphingobacterium daejeonense</name>
    <dbReference type="NCBI Taxonomy" id="371142"/>
    <lineage>
        <taxon>Bacteria</taxon>
        <taxon>Pseudomonadati</taxon>
        <taxon>Bacteroidota</taxon>
        <taxon>Sphingobacteriia</taxon>
        <taxon>Sphingobacteriales</taxon>
        <taxon>Sphingobacteriaceae</taxon>
        <taxon>Sphingobacterium</taxon>
    </lineage>
</organism>